<dbReference type="InterPro" id="IPR036388">
    <property type="entry name" value="WH-like_DNA-bd_sf"/>
</dbReference>
<dbReference type="GO" id="GO:0030154">
    <property type="term" value="P:cell differentiation"/>
    <property type="evidence" value="ECO:0007669"/>
    <property type="project" value="TreeGrafter"/>
</dbReference>
<dbReference type="EMBL" id="LGUB01000534">
    <property type="protein sequence ID" value="KRH93012.1"/>
    <property type="molecule type" value="Genomic_DNA"/>
</dbReference>
<accession>A0A0R0M0X7</accession>
<protein>
    <submittedName>
        <fullName evidence="5">Transcription factor of the Forkhead/HNF3 family</fullName>
    </submittedName>
</protein>
<reference evidence="5 6" key="1">
    <citation type="submission" date="2015-07" db="EMBL/GenBank/DDBJ databases">
        <title>The genome of Pseudoloma neurophilia, a relevant intracellular parasite of the zebrafish.</title>
        <authorList>
            <person name="Ndikumana S."/>
            <person name="Pelin A."/>
            <person name="Sanders J."/>
            <person name="Corradi N."/>
        </authorList>
    </citation>
    <scope>NUCLEOTIDE SEQUENCE [LARGE SCALE GENOMIC DNA]</scope>
    <source>
        <strain evidence="5 6">MK1</strain>
    </source>
</reference>
<evidence type="ECO:0000256" key="1">
    <source>
        <dbReference type="ARBA" id="ARBA00023125"/>
    </source>
</evidence>
<dbReference type="AlphaFoldDB" id="A0A0R0M0X7"/>
<feature type="region of interest" description="Disordered" evidence="3">
    <location>
        <begin position="301"/>
        <end position="387"/>
    </location>
</feature>
<dbReference type="GO" id="GO:0009653">
    <property type="term" value="P:anatomical structure morphogenesis"/>
    <property type="evidence" value="ECO:0007669"/>
    <property type="project" value="TreeGrafter"/>
</dbReference>
<dbReference type="InterPro" id="IPR036390">
    <property type="entry name" value="WH_DNA-bd_sf"/>
</dbReference>
<feature type="non-terminal residue" evidence="5">
    <location>
        <position position="387"/>
    </location>
</feature>
<evidence type="ECO:0000256" key="2">
    <source>
        <dbReference type="PROSITE-ProRule" id="PRU00089"/>
    </source>
</evidence>
<keyword evidence="6" id="KW-1185">Reference proteome</keyword>
<organism evidence="5 6">
    <name type="scientific">Pseudoloma neurophilia</name>
    <dbReference type="NCBI Taxonomy" id="146866"/>
    <lineage>
        <taxon>Eukaryota</taxon>
        <taxon>Fungi</taxon>
        <taxon>Fungi incertae sedis</taxon>
        <taxon>Microsporidia</taxon>
        <taxon>Pseudoloma</taxon>
    </lineage>
</organism>
<evidence type="ECO:0000313" key="5">
    <source>
        <dbReference type="EMBL" id="KRH93012.1"/>
    </source>
</evidence>
<dbReference type="Gene3D" id="1.10.10.10">
    <property type="entry name" value="Winged helix-like DNA-binding domain superfamily/Winged helix DNA-binding domain"/>
    <property type="match status" value="1"/>
</dbReference>
<feature type="compositionally biased region" description="Basic and acidic residues" evidence="3">
    <location>
        <begin position="312"/>
        <end position="387"/>
    </location>
</feature>
<dbReference type="GO" id="GO:0000978">
    <property type="term" value="F:RNA polymerase II cis-regulatory region sequence-specific DNA binding"/>
    <property type="evidence" value="ECO:0007669"/>
    <property type="project" value="TreeGrafter"/>
</dbReference>
<gene>
    <name evidence="5" type="ORF">M153_17740001319</name>
</gene>
<dbReference type="InterPro" id="IPR050211">
    <property type="entry name" value="FOX_domain-containing"/>
</dbReference>
<name>A0A0R0M0X7_9MICR</name>
<feature type="DNA-binding region" description="Fork-head" evidence="2">
    <location>
        <begin position="120"/>
        <end position="208"/>
    </location>
</feature>
<dbReference type="Pfam" id="PF00250">
    <property type="entry name" value="Forkhead"/>
    <property type="match status" value="1"/>
</dbReference>
<dbReference type="SMART" id="SM00339">
    <property type="entry name" value="FH"/>
    <property type="match status" value="1"/>
</dbReference>
<dbReference type="PROSITE" id="PS50039">
    <property type="entry name" value="FORK_HEAD_3"/>
    <property type="match status" value="1"/>
</dbReference>
<comment type="caution">
    <text evidence="5">The sequence shown here is derived from an EMBL/GenBank/DDBJ whole genome shotgun (WGS) entry which is preliminary data.</text>
</comment>
<feature type="domain" description="Fork-head" evidence="4">
    <location>
        <begin position="120"/>
        <end position="208"/>
    </location>
</feature>
<dbReference type="PANTHER" id="PTHR11829:SF343">
    <property type="entry name" value="FORK-HEAD DOMAIN-CONTAINING PROTEIN"/>
    <property type="match status" value="1"/>
</dbReference>
<evidence type="ECO:0000259" key="4">
    <source>
        <dbReference type="PROSITE" id="PS50039"/>
    </source>
</evidence>
<comment type="subcellular location">
    <subcellularLocation>
        <location evidence="2">Nucleus</location>
    </subcellularLocation>
</comment>
<dbReference type="SUPFAM" id="SSF46785">
    <property type="entry name" value="Winged helix' DNA-binding domain"/>
    <property type="match status" value="1"/>
</dbReference>
<dbReference type="GO" id="GO:0005634">
    <property type="term" value="C:nucleus"/>
    <property type="evidence" value="ECO:0007669"/>
    <property type="project" value="UniProtKB-SubCell"/>
</dbReference>
<dbReference type="Proteomes" id="UP000051530">
    <property type="component" value="Unassembled WGS sequence"/>
</dbReference>
<keyword evidence="1 2" id="KW-0238">DNA-binding</keyword>
<dbReference type="InterPro" id="IPR001766">
    <property type="entry name" value="Fork_head_dom"/>
</dbReference>
<dbReference type="GO" id="GO:0000981">
    <property type="term" value="F:DNA-binding transcription factor activity, RNA polymerase II-specific"/>
    <property type="evidence" value="ECO:0007669"/>
    <property type="project" value="TreeGrafter"/>
</dbReference>
<keyword evidence="2" id="KW-0539">Nucleus</keyword>
<dbReference type="PANTHER" id="PTHR11829">
    <property type="entry name" value="FORKHEAD BOX PROTEIN"/>
    <property type="match status" value="1"/>
</dbReference>
<sequence length="387" mass="46147">MKKYDERVDKIESEALDGILLLKGDQISQKTLLASLNGRNEQNWVYDVFDQKFRIRDGQNSVIIYYFSVEKTWFIFLEQGNVKIDTHQLKSVKILRNNTLIEVGNIFCVFVIKSIVRKEYRKLLVDIILDTDNKRLSLSDIYEKLLNEYDFSLEKKQSWKNSIRCVLSESTIFFKIPKETNHGRGSYWSVDKKELEKMDNETIKRCEKKLPVDFFIDKKCKILYMDILDPEYSDLSSEEFEEVEKFVPQKYNFGNPKLFTEKRDVPDRTAQDFYRNDVKIRENLISHEKYSEDRQYYMTSLGPGHSFNTGESKNDRFYSEDQKRRADSFDISESKNDRFYSEDQKRHADSFDISDKKRDMSTKESRFYSEDQKRRADSFDISESKND</sequence>
<evidence type="ECO:0000313" key="6">
    <source>
        <dbReference type="Proteomes" id="UP000051530"/>
    </source>
</evidence>
<dbReference type="VEuPathDB" id="MicrosporidiaDB:M153_17740001319"/>
<evidence type="ECO:0000256" key="3">
    <source>
        <dbReference type="SAM" id="MobiDB-lite"/>
    </source>
</evidence>
<proteinExistence type="predicted"/>
<dbReference type="OrthoDB" id="5954824at2759"/>